<evidence type="ECO:0008006" key="5">
    <source>
        <dbReference type="Google" id="ProtNLM"/>
    </source>
</evidence>
<gene>
    <name evidence="3" type="ORF">F3059_09320</name>
</gene>
<sequence>MFAGYWVLSVSFLVLLMASCSNGQQNKSETSGKKSKKTVVESVKTTSQKQAQKPDSLNLQSEPKVDDQPEVAQKSEPDGEKPEVESGTDRETADSTGSSQIDSLPDQSAQIDDEIVVQREQLVSRSVLKIIPVEVEDTVLTTQDDTLIQKQSSIKPVKKTTITVEYWQSPLNSKGYKMANNKLLLFGVDVDEAHKVYELQDSLYFKHFNNLYAVKPSFELLPLKPVTSKSILLQLQQ</sequence>
<accession>A0A6N6M6W9</accession>
<evidence type="ECO:0000256" key="1">
    <source>
        <dbReference type="SAM" id="MobiDB-lite"/>
    </source>
</evidence>
<reference evidence="3 4" key="1">
    <citation type="submission" date="2019-09" db="EMBL/GenBank/DDBJ databases">
        <title>Genomes of Cryomorphaceae.</title>
        <authorList>
            <person name="Bowman J.P."/>
        </authorList>
    </citation>
    <scope>NUCLEOTIDE SEQUENCE [LARGE SCALE GENOMIC DNA]</scope>
    <source>
        <strain evidence="3 4">KCTC 52047</strain>
    </source>
</reference>
<evidence type="ECO:0000313" key="4">
    <source>
        <dbReference type="Proteomes" id="UP000435357"/>
    </source>
</evidence>
<feature type="region of interest" description="Disordered" evidence="1">
    <location>
        <begin position="23"/>
        <end position="109"/>
    </location>
</feature>
<dbReference type="EMBL" id="WACR01000007">
    <property type="protein sequence ID" value="KAB1063757.1"/>
    <property type="molecule type" value="Genomic_DNA"/>
</dbReference>
<name>A0A6N6M6W9_9FLAO</name>
<feature type="compositionally biased region" description="Polar residues" evidence="1">
    <location>
        <begin position="94"/>
        <end position="109"/>
    </location>
</feature>
<feature type="compositionally biased region" description="Basic and acidic residues" evidence="1">
    <location>
        <begin position="63"/>
        <end position="93"/>
    </location>
</feature>
<feature type="compositionally biased region" description="Polar residues" evidence="1">
    <location>
        <begin position="48"/>
        <end position="61"/>
    </location>
</feature>
<dbReference type="OrthoDB" id="1467904at2"/>
<protein>
    <recommendedName>
        <fullName evidence="5">Lipoprotein</fullName>
    </recommendedName>
</protein>
<keyword evidence="4" id="KW-1185">Reference proteome</keyword>
<organism evidence="3 4">
    <name type="scientific">Salibacter halophilus</name>
    <dbReference type="NCBI Taxonomy" id="1803916"/>
    <lineage>
        <taxon>Bacteria</taxon>
        <taxon>Pseudomonadati</taxon>
        <taxon>Bacteroidota</taxon>
        <taxon>Flavobacteriia</taxon>
        <taxon>Flavobacteriales</taxon>
        <taxon>Salibacteraceae</taxon>
        <taxon>Salibacter</taxon>
    </lineage>
</organism>
<feature type="signal peptide" evidence="2">
    <location>
        <begin position="1"/>
        <end position="23"/>
    </location>
</feature>
<dbReference type="Proteomes" id="UP000435357">
    <property type="component" value="Unassembled WGS sequence"/>
</dbReference>
<proteinExistence type="predicted"/>
<comment type="caution">
    <text evidence="3">The sequence shown here is derived from an EMBL/GenBank/DDBJ whole genome shotgun (WGS) entry which is preliminary data.</text>
</comment>
<dbReference type="RefSeq" id="WP_151168527.1">
    <property type="nucleotide sequence ID" value="NZ_WACR01000007.1"/>
</dbReference>
<evidence type="ECO:0000256" key="2">
    <source>
        <dbReference type="SAM" id="SignalP"/>
    </source>
</evidence>
<feature type="chain" id="PRO_5026648981" description="Lipoprotein" evidence="2">
    <location>
        <begin position="24"/>
        <end position="237"/>
    </location>
</feature>
<evidence type="ECO:0000313" key="3">
    <source>
        <dbReference type="EMBL" id="KAB1063757.1"/>
    </source>
</evidence>
<keyword evidence="2" id="KW-0732">Signal</keyword>
<dbReference type="AlphaFoldDB" id="A0A6N6M6W9"/>